<dbReference type="InterPro" id="IPR036097">
    <property type="entry name" value="HisK_dim/P_sf"/>
</dbReference>
<dbReference type="InterPro" id="IPR029016">
    <property type="entry name" value="GAF-like_dom_sf"/>
</dbReference>
<sequence>MTDFPSRGGEMAALIAGHDWAASPLGPRDGWPPHLHVVTDVVLQSPLPMALLWGEHGLLIYNDHYATIAGRYHPAILGLPVVEAWPEAADFNRGVLRAGLAGEHLTFSRQEVTLHRDGFPAQAFFNLTYAPVRDPAGTPAGVLAVVIEVTQAVTMEQELVAETHSLETLNRIGAALAAELDLEPLVQMVTDAGVTLTGAAYGAYFHNEMDDSGERLHLFTLSGASRAEFEGLGKPRPTAVFAPTFRNEGVLRSDDICRDPRYGHNAPHVGLPAGHLPVRSYLAAPVVSRSGEVLGGLLFGHPEPGRFHVRHERLLVGIAAQAAIAIDNARLFAAVQEVNDTLERRVAERSEALTRAHDALRQAQKMETLGQLTGGIAHDFNNLLTVIRGSADLLRRPGLNEDRRDRYIEAIAQTADRASKLTGQLLAFARRSSLTPQVFDVGDTIRGLTDMMEMLAGALIEVDLDLPDTACFAHADVSQFETAIVNMAVNARDAMGQEGRLTIAVGTCDRIPPVRGHAARDGDFLKVAITDTGTGIPPEHLDRIFEPFFTSKGVGHGTGLGLSQVFGFAKQSGGDVLVTSRLGEGATFTLFLPRERDATAAEAMPAPATGTAGAALRILVVEDNPEVGTFATTALTDLGHDIVLARNAKEALGRLEFDGDGFDVVFSDVMMPGMNGIELAQLIRGRLPALPVILTSGYSEILSKEGAGAFELLHKPYSIDALSAVFERVAPLRADRPADGPPLRSPHR</sequence>
<dbReference type="InterPro" id="IPR003018">
    <property type="entry name" value="GAF"/>
</dbReference>
<proteinExistence type="predicted"/>
<evidence type="ECO:0000256" key="5">
    <source>
        <dbReference type="ARBA" id="ARBA00022777"/>
    </source>
</evidence>
<evidence type="ECO:0000256" key="4">
    <source>
        <dbReference type="ARBA" id="ARBA00022679"/>
    </source>
</evidence>
<name>A0A7Y9FRJ6_9SPHN</name>
<dbReference type="InterPro" id="IPR011006">
    <property type="entry name" value="CheY-like_superfamily"/>
</dbReference>
<dbReference type="Gene3D" id="3.40.50.2300">
    <property type="match status" value="1"/>
</dbReference>
<evidence type="ECO:0000256" key="3">
    <source>
        <dbReference type="ARBA" id="ARBA00022553"/>
    </source>
</evidence>
<dbReference type="InterPro" id="IPR004358">
    <property type="entry name" value="Sig_transdc_His_kin-like_C"/>
</dbReference>
<dbReference type="PANTHER" id="PTHR43065:SF49">
    <property type="entry name" value="HISTIDINE KINASE"/>
    <property type="match status" value="1"/>
</dbReference>
<dbReference type="Pfam" id="PF00512">
    <property type="entry name" value="HisKA"/>
    <property type="match status" value="1"/>
</dbReference>
<dbReference type="PRINTS" id="PR00344">
    <property type="entry name" value="BCTRLSENSOR"/>
</dbReference>
<dbReference type="InterPro" id="IPR005467">
    <property type="entry name" value="His_kinase_dom"/>
</dbReference>
<dbReference type="InterPro" id="IPR036890">
    <property type="entry name" value="HATPase_C_sf"/>
</dbReference>
<accession>A0A7Y9FRJ6</accession>
<dbReference type="Proteomes" id="UP000517753">
    <property type="component" value="Unassembled WGS sequence"/>
</dbReference>
<dbReference type="GO" id="GO:0000155">
    <property type="term" value="F:phosphorelay sensor kinase activity"/>
    <property type="evidence" value="ECO:0007669"/>
    <property type="project" value="InterPro"/>
</dbReference>
<dbReference type="SUPFAM" id="SSF52172">
    <property type="entry name" value="CheY-like"/>
    <property type="match status" value="1"/>
</dbReference>
<dbReference type="SMART" id="SM00065">
    <property type="entry name" value="GAF"/>
    <property type="match status" value="1"/>
</dbReference>
<keyword evidence="4" id="KW-0808">Transferase</keyword>
<dbReference type="Gene3D" id="3.30.565.10">
    <property type="entry name" value="Histidine kinase-like ATPase, C-terminal domain"/>
    <property type="match status" value="1"/>
</dbReference>
<dbReference type="Pfam" id="PF13185">
    <property type="entry name" value="GAF_2"/>
    <property type="match status" value="1"/>
</dbReference>
<dbReference type="CDD" id="cd00156">
    <property type="entry name" value="REC"/>
    <property type="match status" value="1"/>
</dbReference>
<dbReference type="Pfam" id="PF00072">
    <property type="entry name" value="Response_reg"/>
    <property type="match status" value="1"/>
</dbReference>
<keyword evidence="3 6" id="KW-0597">Phosphoprotein</keyword>
<reference evidence="9 10" key="1">
    <citation type="submission" date="2020-08" db="EMBL/GenBank/DDBJ databases">
        <title>The Agave Microbiome: Exploring the role of microbial communities in plant adaptations to desert environments.</title>
        <authorList>
            <person name="Partida-Martinez L.P."/>
        </authorList>
    </citation>
    <scope>NUCLEOTIDE SEQUENCE [LARGE SCALE GENOMIC DNA]</scope>
    <source>
        <strain evidence="9 10">AS2.3</strain>
    </source>
</reference>
<dbReference type="SMART" id="SM00448">
    <property type="entry name" value="REC"/>
    <property type="match status" value="1"/>
</dbReference>
<evidence type="ECO:0000259" key="8">
    <source>
        <dbReference type="PROSITE" id="PS50110"/>
    </source>
</evidence>
<dbReference type="Pfam" id="PF08448">
    <property type="entry name" value="PAS_4"/>
    <property type="match status" value="1"/>
</dbReference>
<keyword evidence="10" id="KW-1185">Reference proteome</keyword>
<feature type="domain" description="Histidine kinase" evidence="7">
    <location>
        <begin position="375"/>
        <end position="596"/>
    </location>
</feature>
<dbReference type="InterPro" id="IPR001789">
    <property type="entry name" value="Sig_transdc_resp-reg_receiver"/>
</dbReference>
<dbReference type="SUPFAM" id="SSF55781">
    <property type="entry name" value="GAF domain-like"/>
    <property type="match status" value="1"/>
</dbReference>
<dbReference type="Pfam" id="PF02518">
    <property type="entry name" value="HATPase_c"/>
    <property type="match status" value="1"/>
</dbReference>
<dbReference type="SMART" id="SM00388">
    <property type="entry name" value="HisKA"/>
    <property type="match status" value="1"/>
</dbReference>
<dbReference type="SMART" id="SM00387">
    <property type="entry name" value="HATPase_c"/>
    <property type="match status" value="1"/>
</dbReference>
<dbReference type="InterPro" id="IPR003594">
    <property type="entry name" value="HATPase_dom"/>
</dbReference>
<gene>
    <name evidence="9" type="ORF">HD841_003706</name>
</gene>
<comment type="catalytic activity">
    <reaction evidence="1">
        <text>ATP + protein L-histidine = ADP + protein N-phospho-L-histidine.</text>
        <dbReference type="EC" id="2.7.13.3"/>
    </reaction>
</comment>
<dbReference type="PROSITE" id="PS50109">
    <property type="entry name" value="HIS_KIN"/>
    <property type="match status" value="1"/>
</dbReference>
<dbReference type="Gene3D" id="3.30.450.20">
    <property type="entry name" value="PAS domain"/>
    <property type="match status" value="1"/>
</dbReference>
<dbReference type="PANTHER" id="PTHR43065">
    <property type="entry name" value="SENSOR HISTIDINE KINASE"/>
    <property type="match status" value="1"/>
</dbReference>
<evidence type="ECO:0000256" key="2">
    <source>
        <dbReference type="ARBA" id="ARBA00012438"/>
    </source>
</evidence>
<dbReference type="SUPFAM" id="SSF55874">
    <property type="entry name" value="ATPase domain of HSP90 chaperone/DNA topoisomerase II/histidine kinase"/>
    <property type="match status" value="1"/>
</dbReference>
<dbReference type="EC" id="2.7.13.3" evidence="2"/>
<keyword evidence="5" id="KW-0418">Kinase</keyword>
<dbReference type="SUPFAM" id="SSF47384">
    <property type="entry name" value="Homodimeric domain of signal transducing histidine kinase"/>
    <property type="match status" value="1"/>
</dbReference>
<evidence type="ECO:0000256" key="1">
    <source>
        <dbReference type="ARBA" id="ARBA00000085"/>
    </source>
</evidence>
<feature type="domain" description="Response regulatory" evidence="8">
    <location>
        <begin position="617"/>
        <end position="730"/>
    </location>
</feature>
<dbReference type="RefSeq" id="WP_179510280.1">
    <property type="nucleotide sequence ID" value="NZ_JACCBY010000007.1"/>
</dbReference>
<evidence type="ECO:0000256" key="6">
    <source>
        <dbReference type="PROSITE-ProRule" id="PRU00169"/>
    </source>
</evidence>
<feature type="modified residue" description="4-aspartylphosphate" evidence="6">
    <location>
        <position position="668"/>
    </location>
</feature>
<evidence type="ECO:0000259" key="7">
    <source>
        <dbReference type="PROSITE" id="PS50109"/>
    </source>
</evidence>
<dbReference type="InterPro" id="IPR013656">
    <property type="entry name" value="PAS_4"/>
</dbReference>
<protein>
    <recommendedName>
        <fullName evidence="2">histidine kinase</fullName>
        <ecNumber evidence="2">2.7.13.3</ecNumber>
    </recommendedName>
</protein>
<organism evidence="9 10">
    <name type="scientific">Sphingomonas melonis</name>
    <dbReference type="NCBI Taxonomy" id="152682"/>
    <lineage>
        <taxon>Bacteria</taxon>
        <taxon>Pseudomonadati</taxon>
        <taxon>Pseudomonadota</taxon>
        <taxon>Alphaproteobacteria</taxon>
        <taxon>Sphingomonadales</taxon>
        <taxon>Sphingomonadaceae</taxon>
        <taxon>Sphingomonas</taxon>
    </lineage>
</organism>
<evidence type="ECO:0000313" key="9">
    <source>
        <dbReference type="EMBL" id="NYD91887.1"/>
    </source>
</evidence>
<dbReference type="InterPro" id="IPR003661">
    <property type="entry name" value="HisK_dim/P_dom"/>
</dbReference>
<evidence type="ECO:0000313" key="10">
    <source>
        <dbReference type="Proteomes" id="UP000517753"/>
    </source>
</evidence>
<dbReference type="PROSITE" id="PS50110">
    <property type="entry name" value="RESPONSE_REGULATORY"/>
    <property type="match status" value="1"/>
</dbReference>
<dbReference type="EMBL" id="JACCBY010000007">
    <property type="protein sequence ID" value="NYD91887.1"/>
    <property type="molecule type" value="Genomic_DNA"/>
</dbReference>
<dbReference type="Gene3D" id="3.30.450.40">
    <property type="match status" value="1"/>
</dbReference>
<comment type="caution">
    <text evidence="9">The sequence shown here is derived from an EMBL/GenBank/DDBJ whole genome shotgun (WGS) entry which is preliminary data.</text>
</comment>
<dbReference type="InterPro" id="IPR035965">
    <property type="entry name" value="PAS-like_dom_sf"/>
</dbReference>
<dbReference type="Gene3D" id="1.10.287.130">
    <property type="match status" value="1"/>
</dbReference>
<dbReference type="AlphaFoldDB" id="A0A7Y9FRJ6"/>
<dbReference type="CDD" id="cd00082">
    <property type="entry name" value="HisKA"/>
    <property type="match status" value="1"/>
</dbReference>
<dbReference type="SUPFAM" id="SSF55785">
    <property type="entry name" value="PYP-like sensor domain (PAS domain)"/>
    <property type="match status" value="1"/>
</dbReference>